<dbReference type="GO" id="GO:0005886">
    <property type="term" value="C:plasma membrane"/>
    <property type="evidence" value="ECO:0007669"/>
    <property type="project" value="TreeGrafter"/>
</dbReference>
<dbReference type="PRINTS" id="PR00447">
    <property type="entry name" value="NATRESASSCMP"/>
</dbReference>
<dbReference type="EMBL" id="JAAECE010000002">
    <property type="protein sequence ID" value="KAF1805339.1"/>
    <property type="molecule type" value="Genomic_DNA"/>
</dbReference>
<feature type="transmembrane region" description="Helical" evidence="5">
    <location>
        <begin position="214"/>
        <end position="233"/>
    </location>
</feature>
<evidence type="ECO:0000313" key="6">
    <source>
        <dbReference type="EMBL" id="KAF1805339.1"/>
    </source>
</evidence>
<feature type="transmembrane region" description="Helical" evidence="5">
    <location>
        <begin position="50"/>
        <end position="71"/>
    </location>
</feature>
<dbReference type="NCBIfam" id="TIGR01197">
    <property type="entry name" value="nramp"/>
    <property type="match status" value="1"/>
</dbReference>
<comment type="caution">
    <text evidence="6">The sequence shown here is derived from an EMBL/GenBank/DDBJ whole genome shotgun (WGS) entry which is preliminary data.</text>
</comment>
<feature type="transmembrane region" description="Helical" evidence="5">
    <location>
        <begin position="92"/>
        <end position="120"/>
    </location>
</feature>
<dbReference type="Proteomes" id="UP000469890">
    <property type="component" value="Unassembled WGS sequence"/>
</dbReference>
<keyword evidence="2 5" id="KW-0812">Transmembrane</keyword>
<evidence type="ECO:0000256" key="2">
    <source>
        <dbReference type="ARBA" id="ARBA00022692"/>
    </source>
</evidence>
<keyword evidence="4 5" id="KW-0472">Membrane</keyword>
<dbReference type="GO" id="GO:0005384">
    <property type="term" value="F:manganese ion transmembrane transporter activity"/>
    <property type="evidence" value="ECO:0007669"/>
    <property type="project" value="TreeGrafter"/>
</dbReference>
<dbReference type="PANTHER" id="PTHR11706">
    <property type="entry name" value="SOLUTE CARRIER PROTEIN FAMILY 11 MEMBER"/>
    <property type="match status" value="1"/>
</dbReference>
<gene>
    <name evidence="6" type="ORF">FB192DRAFT_1362441</name>
</gene>
<feature type="transmembrane region" description="Helical" evidence="5">
    <location>
        <begin position="12"/>
        <end position="30"/>
    </location>
</feature>
<accession>A0A8H4F555</accession>
<name>A0A8H4F555_MUCCL</name>
<dbReference type="AlphaFoldDB" id="A0A8H4F555"/>
<proteinExistence type="predicted"/>
<feature type="transmembrane region" description="Helical" evidence="5">
    <location>
        <begin position="126"/>
        <end position="145"/>
    </location>
</feature>
<dbReference type="PANTHER" id="PTHR11706:SF101">
    <property type="entry name" value="MANGANESE TRANSPORTER SMF1"/>
    <property type="match status" value="1"/>
</dbReference>
<evidence type="ECO:0000256" key="1">
    <source>
        <dbReference type="ARBA" id="ARBA00004141"/>
    </source>
</evidence>
<feature type="transmembrane region" description="Helical" evidence="5">
    <location>
        <begin position="338"/>
        <end position="362"/>
    </location>
</feature>
<dbReference type="Pfam" id="PF01566">
    <property type="entry name" value="Nramp"/>
    <property type="match status" value="3"/>
</dbReference>
<evidence type="ECO:0000256" key="4">
    <source>
        <dbReference type="ARBA" id="ARBA00023136"/>
    </source>
</evidence>
<dbReference type="InterPro" id="IPR001046">
    <property type="entry name" value="NRAMP_fam"/>
</dbReference>
<organism evidence="6 7">
    <name type="scientific">Mucor circinelloides f. lusitanicus</name>
    <name type="common">Mucor racemosus var. lusitanicus</name>
    <dbReference type="NCBI Taxonomy" id="29924"/>
    <lineage>
        <taxon>Eukaryota</taxon>
        <taxon>Fungi</taxon>
        <taxon>Fungi incertae sedis</taxon>
        <taxon>Mucoromycota</taxon>
        <taxon>Mucoromycotina</taxon>
        <taxon>Mucoromycetes</taxon>
        <taxon>Mucorales</taxon>
        <taxon>Mucorineae</taxon>
        <taxon>Mucoraceae</taxon>
        <taxon>Mucor</taxon>
    </lineage>
</organism>
<keyword evidence="3 5" id="KW-1133">Transmembrane helix</keyword>
<dbReference type="GO" id="GO:0015086">
    <property type="term" value="F:cadmium ion transmembrane transporter activity"/>
    <property type="evidence" value="ECO:0007669"/>
    <property type="project" value="TreeGrafter"/>
</dbReference>
<reference evidence="6 7" key="1">
    <citation type="submission" date="2019-09" db="EMBL/GenBank/DDBJ databases">
        <authorList>
            <consortium name="DOE Joint Genome Institute"/>
            <person name="Mondo S.J."/>
            <person name="Navarro-Mendoza M.I."/>
            <person name="Perez-Arques C."/>
            <person name="Panchal S."/>
            <person name="Nicolas F.E."/>
            <person name="Ganguly P."/>
            <person name="Pangilinan J."/>
            <person name="Grigoriev I."/>
            <person name="Heitman J."/>
            <person name="Sanya K."/>
            <person name="Garre V."/>
        </authorList>
    </citation>
    <scope>NUCLEOTIDE SEQUENCE [LARGE SCALE GENOMIC DNA]</scope>
    <source>
        <strain evidence="6 7">MU402</strain>
    </source>
</reference>
<feature type="transmembrane region" description="Helical" evidence="5">
    <location>
        <begin position="596"/>
        <end position="618"/>
    </location>
</feature>
<dbReference type="GO" id="GO:0030026">
    <property type="term" value="P:intracellular manganese ion homeostasis"/>
    <property type="evidence" value="ECO:0007669"/>
    <property type="project" value="TreeGrafter"/>
</dbReference>
<feature type="transmembrane region" description="Helical" evidence="5">
    <location>
        <begin position="166"/>
        <end position="190"/>
    </location>
</feature>
<evidence type="ECO:0000256" key="3">
    <source>
        <dbReference type="ARBA" id="ARBA00022989"/>
    </source>
</evidence>
<dbReference type="GO" id="GO:0034755">
    <property type="term" value="P:iron ion transmembrane transport"/>
    <property type="evidence" value="ECO:0007669"/>
    <property type="project" value="TreeGrafter"/>
</dbReference>
<protein>
    <submittedName>
        <fullName evidence="6">Natural resistance-associated macrophage protein-domain-containing protein</fullName>
    </submittedName>
</protein>
<feature type="transmembrane region" description="Helical" evidence="5">
    <location>
        <begin position="462"/>
        <end position="480"/>
    </location>
</feature>
<feature type="transmembrane region" description="Helical" evidence="5">
    <location>
        <begin position="431"/>
        <end position="450"/>
    </location>
</feature>
<dbReference type="NCBIfam" id="NF037982">
    <property type="entry name" value="Nramp_1"/>
    <property type="match status" value="2"/>
</dbReference>
<evidence type="ECO:0000256" key="5">
    <source>
        <dbReference type="SAM" id="Phobius"/>
    </source>
</evidence>
<sequence length="620" mass="67910">MLKSVQKAKAYLKTLGRFIGPGFMIAVGYLDPGNWATDMEGGSSYGYRLLFIVLMSNLIAVFLQNLTIRLGTISGLDLASASRKYFPRWLNLFLYVLAECAIIATDIAEVIGSAIALNLLFPKLPLPAGVAITAVDVFIILMFYTEEADDPDSTSATSDSASVRMVRFFEMFVMMLVAAVGICFVIELAYSDIVAVDVFKGYLPTKEIFTDPEILYVAIGIIGATVMPHNLYLHSFIVQARCREWRTQRPKVVKNGNTWLVKTDPLRNKDNTKQPIVETLNVSSGEKGISTAPSHVTVSLEEQDNASCKSRTGIDFDTLKSYLDTSLKRNLHYGFIDLIVALTFAFFVNCAILIVAAANFYYGPDSQQQQVQDLFSAHALLMQYLGPPAAVTFAVALLCAGQSSTLTATLAGQVVMSGFLGMTTRPWIRRIVTRLIAIIPAMVAACVAGREGLSSMLVGSQVALSIQLPFAVVPLVYFTARKQAMKLDLVVQAKSMDPDPVAVTRQEKMSLVDRTIARFRFSSSKSDWFRFPQFSKMNMDTVKNYCIKSDDATHAAANNNIGSQSTSAAVTPAVVVEEMDQWPEPLTYANGKIANVFAVLISLLLIGLNGYLVVSLFMSI</sequence>
<comment type="subcellular location">
    <subcellularLocation>
        <location evidence="1">Membrane</location>
        <topology evidence="1">Multi-pass membrane protein</topology>
    </subcellularLocation>
</comment>
<evidence type="ECO:0000313" key="7">
    <source>
        <dbReference type="Proteomes" id="UP000469890"/>
    </source>
</evidence>